<dbReference type="RefSeq" id="WP_240627556.1">
    <property type="nucleotide sequence ID" value="NZ_AZSP01000037.1"/>
</dbReference>
<keyword evidence="7" id="KW-1185">Reference proteome</keyword>
<dbReference type="EMBL" id="AZSP01000037">
    <property type="protein sequence ID" value="PVE13217.1"/>
    <property type="molecule type" value="Genomic_DNA"/>
</dbReference>
<evidence type="ECO:0000256" key="3">
    <source>
        <dbReference type="ARBA" id="ARBA00023002"/>
    </source>
</evidence>
<reference evidence="6 7" key="1">
    <citation type="submission" date="2013-12" db="EMBL/GenBank/DDBJ databases">
        <title>Annotated genome of Streptomyces scopuliridis.</title>
        <authorList>
            <person name="Olson J.B."/>
        </authorList>
    </citation>
    <scope>NUCLEOTIDE SEQUENCE [LARGE SCALE GENOMIC DNA]</scope>
    <source>
        <strain evidence="6 7">RB72</strain>
    </source>
</reference>
<dbReference type="PRINTS" id="PR00081">
    <property type="entry name" value="GDHRDH"/>
</dbReference>
<dbReference type="PANTHER" id="PTHR43490">
    <property type="entry name" value="(+)-NEOMENTHOL DEHYDROGENASE"/>
    <property type="match status" value="1"/>
</dbReference>
<sequence>MINPSSPSPSPRVAVVTGANKGVGRAVAQQLADLGMTVYLGARDEERGRAAESELRAAGRDVRFLRLDVTDGSTVALAAKQIEEEYGRLDVLVNNAGISTPWRAPSQTPVDEVRRGFETNVVGCITVTNAMLPLLRRSDAARIVNISSVIGSLTAAAENHDPTGAFPDGGFPVILGYSLSKAAVNSLTIMYANELREEGILVNAVSPNWVPTDANDHSGILTLEQGAVMPVRMATLPDGGPTGTFTCSDHTGTGLDLPW</sequence>
<comment type="similarity">
    <text evidence="1 4">Belongs to the short-chain dehydrogenases/reductases (SDR) family.</text>
</comment>
<dbReference type="PANTHER" id="PTHR43490:SF99">
    <property type="entry name" value="SHORT-CHAIN DEHYDROGENASE_REDUCTASE"/>
    <property type="match status" value="1"/>
</dbReference>
<dbReference type="STRING" id="1440053.GCA_000718095_05434"/>
<dbReference type="InterPro" id="IPR002347">
    <property type="entry name" value="SDR_fam"/>
</dbReference>
<gene>
    <name evidence="6" type="ORF">Y717_20960</name>
</gene>
<protein>
    <submittedName>
        <fullName evidence="6">Dehydrogenase</fullName>
    </submittedName>
</protein>
<dbReference type="GO" id="GO:0016616">
    <property type="term" value="F:oxidoreductase activity, acting on the CH-OH group of donors, NAD or NADP as acceptor"/>
    <property type="evidence" value="ECO:0007669"/>
    <property type="project" value="InterPro"/>
</dbReference>
<name>A0A2T7TDK5_9ACTN</name>
<keyword evidence="3" id="KW-0560">Oxidoreductase</keyword>
<evidence type="ECO:0000256" key="1">
    <source>
        <dbReference type="ARBA" id="ARBA00006484"/>
    </source>
</evidence>
<dbReference type="Pfam" id="PF00106">
    <property type="entry name" value="adh_short"/>
    <property type="match status" value="1"/>
</dbReference>
<dbReference type="CDD" id="cd05324">
    <property type="entry name" value="carb_red_PTCR-like_SDR_c"/>
    <property type="match status" value="1"/>
</dbReference>
<keyword evidence="2" id="KW-0521">NADP</keyword>
<evidence type="ECO:0000256" key="5">
    <source>
        <dbReference type="SAM" id="MobiDB-lite"/>
    </source>
</evidence>
<dbReference type="AlphaFoldDB" id="A0A2T7TDK5"/>
<dbReference type="InterPro" id="IPR045313">
    <property type="entry name" value="CBR1-like"/>
</dbReference>
<dbReference type="PRINTS" id="PR00080">
    <property type="entry name" value="SDRFAMILY"/>
</dbReference>
<dbReference type="Pfam" id="PF13561">
    <property type="entry name" value="adh_short_C2"/>
    <property type="match status" value="1"/>
</dbReference>
<dbReference type="Proteomes" id="UP000245992">
    <property type="component" value="Unassembled WGS sequence"/>
</dbReference>
<proteinExistence type="inferred from homology"/>
<accession>A0A2T7TDK5</accession>
<comment type="caution">
    <text evidence="6">The sequence shown here is derived from an EMBL/GenBank/DDBJ whole genome shotgun (WGS) entry which is preliminary data.</text>
</comment>
<evidence type="ECO:0000256" key="4">
    <source>
        <dbReference type="RuleBase" id="RU000363"/>
    </source>
</evidence>
<evidence type="ECO:0000313" key="7">
    <source>
        <dbReference type="Proteomes" id="UP000245992"/>
    </source>
</evidence>
<dbReference type="SUPFAM" id="SSF51735">
    <property type="entry name" value="NAD(P)-binding Rossmann-fold domains"/>
    <property type="match status" value="1"/>
</dbReference>
<dbReference type="Gene3D" id="3.40.50.720">
    <property type="entry name" value="NAD(P)-binding Rossmann-like Domain"/>
    <property type="match status" value="1"/>
</dbReference>
<dbReference type="InterPro" id="IPR036291">
    <property type="entry name" value="NAD(P)-bd_dom_sf"/>
</dbReference>
<feature type="region of interest" description="Disordered" evidence="5">
    <location>
        <begin position="240"/>
        <end position="259"/>
    </location>
</feature>
<evidence type="ECO:0000313" key="6">
    <source>
        <dbReference type="EMBL" id="PVE13217.1"/>
    </source>
</evidence>
<organism evidence="6 7">
    <name type="scientific">Streptomyces scopuliridis RB72</name>
    <dbReference type="NCBI Taxonomy" id="1440053"/>
    <lineage>
        <taxon>Bacteria</taxon>
        <taxon>Bacillati</taxon>
        <taxon>Actinomycetota</taxon>
        <taxon>Actinomycetes</taxon>
        <taxon>Kitasatosporales</taxon>
        <taxon>Streptomycetaceae</taxon>
        <taxon>Streptomyces</taxon>
    </lineage>
</organism>
<evidence type="ECO:0000256" key="2">
    <source>
        <dbReference type="ARBA" id="ARBA00022857"/>
    </source>
</evidence>